<dbReference type="GO" id="GO:0005737">
    <property type="term" value="C:cytoplasm"/>
    <property type="evidence" value="ECO:0007669"/>
    <property type="project" value="TreeGrafter"/>
</dbReference>
<proteinExistence type="inferred from homology"/>
<dbReference type="InterPro" id="IPR002195">
    <property type="entry name" value="Dihydroorotase_CS"/>
</dbReference>
<sequence length="459" mass="50613">MRCSQAPSSQQETTMAQTFDTILKGATIVNHDGIGQRDIGIRNGRIEAIGSLAAGSAGEVIDCTGLHILPGVVDSQVHFREPGLEHKEDLETGSLAAVLGGVTSVFEMPNTKPLTTSTETLEDKIRRGRHRMHCDFAFWVGGTRDNAKDVAELERLPGAAGIKVFMGSSTGDLLVEDDDGVRSILKNTRRRAAFHSEDEFRLKERENLRVEGDPSSHPVWRDEVAALQCTERLVRIARETGARIHVLHISTAEEIDFLQNHKDVATCEATPHHLTLSADEYARLGNLIQMNPPVRDKRHRDGVWKGIDQGIVDVLGSDHAPHTLEEKQKPYPASPSGMTGVQTLVPIMLDHVNAGRLSLERFVDLSSHGPNRIFGMARKGRIAVGYDADLTIVDMKRRETITHEQAGSKAGWTPYHGKTVTGWPVGTFVRGIKVMWEAEIVNPNKGEPVEFLEALPQQR</sequence>
<dbReference type="AlphaFoldDB" id="A0A502BQ92"/>
<gene>
    <name evidence="8" type="ORF">FHY56_04880</name>
</gene>
<comment type="function">
    <text evidence="2">Catalyzes the reversible cyclization of carbamoyl aspartate to dihydroorotate.</text>
</comment>
<dbReference type="Gene3D" id="3.20.20.140">
    <property type="entry name" value="Metal-dependent hydrolases"/>
    <property type="match status" value="1"/>
</dbReference>
<reference evidence="8 9" key="1">
    <citation type="journal article" date="2003" name="Int. J. Syst. Evol. Microbiol.">
        <title>Towards a standardized format for the description of a novel species (of an established genus): Ochrobactrum gallinifaecis sp. nov.</title>
        <authorList>
            <person name="Kampfer P."/>
            <person name="Buczolits S."/>
            <person name="Albrecht A."/>
            <person name="Busse H.J."/>
            <person name="Stackebrandt E."/>
        </authorList>
    </citation>
    <scope>NUCLEOTIDE SEQUENCE [LARGE SCALE GENOMIC DNA]</scope>
    <source>
        <strain evidence="8 9">ISO 196</strain>
    </source>
</reference>
<dbReference type="InterPro" id="IPR011612">
    <property type="entry name" value="Urease_alpha_N_dom"/>
</dbReference>
<dbReference type="Proteomes" id="UP000315388">
    <property type="component" value="Unassembled WGS sequence"/>
</dbReference>
<dbReference type="GO" id="GO:0004038">
    <property type="term" value="F:allantoinase activity"/>
    <property type="evidence" value="ECO:0007669"/>
    <property type="project" value="TreeGrafter"/>
</dbReference>
<dbReference type="PANTHER" id="PTHR43668:SF4">
    <property type="entry name" value="ALLANTOINASE"/>
    <property type="match status" value="1"/>
</dbReference>
<organism evidence="8 9">
    <name type="scientific">Brucella gallinifaecis</name>
    <dbReference type="NCBI Taxonomy" id="215590"/>
    <lineage>
        <taxon>Bacteria</taxon>
        <taxon>Pseudomonadati</taxon>
        <taxon>Pseudomonadota</taxon>
        <taxon>Alphaproteobacteria</taxon>
        <taxon>Hyphomicrobiales</taxon>
        <taxon>Brucellaceae</taxon>
        <taxon>Brucella/Ochrobactrum group</taxon>
        <taxon>Brucella</taxon>
    </lineage>
</organism>
<keyword evidence="9" id="KW-1185">Reference proteome</keyword>
<dbReference type="GO" id="GO:0004151">
    <property type="term" value="F:dihydroorotase activity"/>
    <property type="evidence" value="ECO:0007669"/>
    <property type="project" value="UniProtKB-EC"/>
</dbReference>
<dbReference type="InterPro" id="IPR050138">
    <property type="entry name" value="DHOase/Allantoinase_Hydrolase"/>
</dbReference>
<dbReference type="GO" id="GO:0006145">
    <property type="term" value="P:purine nucleobase catabolic process"/>
    <property type="evidence" value="ECO:0007669"/>
    <property type="project" value="TreeGrafter"/>
</dbReference>
<name>A0A502BQ92_9HYPH</name>
<dbReference type="NCBIfam" id="NF006559">
    <property type="entry name" value="PRK09060.1"/>
    <property type="match status" value="1"/>
</dbReference>
<dbReference type="Gene3D" id="2.30.40.10">
    <property type="entry name" value="Urease, subunit C, domain 1"/>
    <property type="match status" value="1"/>
</dbReference>
<dbReference type="OrthoDB" id="9775759at2"/>
<feature type="domain" description="Urease alpha-subunit N-terminal" evidence="6">
    <location>
        <begin position="9"/>
        <end position="51"/>
    </location>
</feature>
<feature type="domain" description="Amidohydrolase-related" evidence="7">
    <location>
        <begin position="68"/>
        <end position="431"/>
    </location>
</feature>
<dbReference type="GO" id="GO:0046872">
    <property type="term" value="F:metal ion binding"/>
    <property type="evidence" value="ECO:0007669"/>
    <property type="project" value="UniProtKB-KW"/>
</dbReference>
<evidence type="ECO:0000259" key="7">
    <source>
        <dbReference type="Pfam" id="PF01979"/>
    </source>
</evidence>
<dbReference type="EMBL" id="VEWJ01000003">
    <property type="protein sequence ID" value="TPF76007.1"/>
    <property type="molecule type" value="Genomic_DNA"/>
</dbReference>
<evidence type="ECO:0000256" key="2">
    <source>
        <dbReference type="ARBA" id="ARBA00002368"/>
    </source>
</evidence>
<dbReference type="InterPro" id="IPR032466">
    <property type="entry name" value="Metal_Hydrolase"/>
</dbReference>
<dbReference type="SUPFAM" id="SSF51556">
    <property type="entry name" value="Metallo-dependent hydrolases"/>
    <property type="match status" value="1"/>
</dbReference>
<dbReference type="PANTHER" id="PTHR43668">
    <property type="entry name" value="ALLANTOINASE"/>
    <property type="match status" value="1"/>
</dbReference>
<comment type="cofactor">
    <cofactor evidence="1">
        <name>Zn(2+)</name>
        <dbReference type="ChEBI" id="CHEBI:29105"/>
    </cofactor>
</comment>
<dbReference type="CDD" id="cd01318">
    <property type="entry name" value="DHOase_IIb"/>
    <property type="match status" value="1"/>
</dbReference>
<dbReference type="EC" id="3.5.2.3" evidence="8"/>
<protein>
    <submittedName>
        <fullName evidence="8">Dihydroorotase</fullName>
        <ecNumber evidence="8">3.5.2.3</ecNumber>
    </submittedName>
</protein>
<dbReference type="SUPFAM" id="SSF51338">
    <property type="entry name" value="Composite domain of metallo-dependent hydrolases"/>
    <property type="match status" value="1"/>
</dbReference>
<comment type="similarity">
    <text evidence="3">Belongs to the metallo-dependent hydrolases superfamily. DHOase family. Class I DHOase subfamily.</text>
</comment>
<dbReference type="InterPro" id="IPR011059">
    <property type="entry name" value="Metal-dep_hydrolase_composite"/>
</dbReference>
<evidence type="ECO:0000256" key="4">
    <source>
        <dbReference type="ARBA" id="ARBA00022723"/>
    </source>
</evidence>
<evidence type="ECO:0000256" key="5">
    <source>
        <dbReference type="ARBA" id="ARBA00022801"/>
    </source>
</evidence>
<dbReference type="NCBIfam" id="TIGR00857">
    <property type="entry name" value="pyrC_multi"/>
    <property type="match status" value="1"/>
</dbReference>
<evidence type="ECO:0000256" key="1">
    <source>
        <dbReference type="ARBA" id="ARBA00001947"/>
    </source>
</evidence>
<evidence type="ECO:0000259" key="6">
    <source>
        <dbReference type="Pfam" id="PF00449"/>
    </source>
</evidence>
<evidence type="ECO:0000313" key="8">
    <source>
        <dbReference type="EMBL" id="TPF76007.1"/>
    </source>
</evidence>
<accession>A0A502BQ92</accession>
<dbReference type="Pfam" id="PF00449">
    <property type="entry name" value="Urease_alpha"/>
    <property type="match status" value="1"/>
</dbReference>
<dbReference type="PROSITE" id="PS00483">
    <property type="entry name" value="DIHYDROOROTASE_2"/>
    <property type="match status" value="1"/>
</dbReference>
<dbReference type="InterPro" id="IPR006680">
    <property type="entry name" value="Amidohydro-rel"/>
</dbReference>
<keyword evidence="5 8" id="KW-0378">Hydrolase</keyword>
<keyword evidence="4" id="KW-0479">Metal-binding</keyword>
<comment type="caution">
    <text evidence="8">The sequence shown here is derived from an EMBL/GenBank/DDBJ whole genome shotgun (WGS) entry which is preliminary data.</text>
</comment>
<evidence type="ECO:0000313" key="9">
    <source>
        <dbReference type="Proteomes" id="UP000315388"/>
    </source>
</evidence>
<dbReference type="Pfam" id="PF01979">
    <property type="entry name" value="Amidohydro_1"/>
    <property type="match status" value="1"/>
</dbReference>
<evidence type="ECO:0000256" key="3">
    <source>
        <dbReference type="ARBA" id="ARBA00010286"/>
    </source>
</evidence>